<dbReference type="PANTHER" id="PTHR43712:SF1">
    <property type="entry name" value="HYPOTHETICAL O-METHYLTRANSFERASE (EUROFUNG)-RELATED"/>
    <property type="match status" value="1"/>
</dbReference>
<gene>
    <name evidence="6" type="ORF">KHLLAP_LOCUS11785</name>
</gene>
<dbReference type="InterPro" id="IPR029063">
    <property type="entry name" value="SAM-dependent_MTases_sf"/>
</dbReference>
<evidence type="ECO:0000256" key="1">
    <source>
        <dbReference type="ARBA" id="ARBA00022603"/>
    </source>
</evidence>
<evidence type="ECO:0000313" key="7">
    <source>
        <dbReference type="Proteomes" id="UP001295740"/>
    </source>
</evidence>
<reference evidence="6" key="1">
    <citation type="submission" date="2023-10" db="EMBL/GenBank/DDBJ databases">
        <authorList>
            <person name="Hackl T."/>
        </authorList>
    </citation>
    <scope>NUCLEOTIDE SEQUENCE</scope>
</reference>
<dbReference type="SUPFAM" id="SSF53335">
    <property type="entry name" value="S-adenosyl-L-methionine-dependent methyltransferases"/>
    <property type="match status" value="1"/>
</dbReference>
<evidence type="ECO:0000259" key="5">
    <source>
        <dbReference type="Pfam" id="PF00891"/>
    </source>
</evidence>
<evidence type="ECO:0000313" key="6">
    <source>
        <dbReference type="EMBL" id="CAJ2511317.1"/>
    </source>
</evidence>
<dbReference type="AlphaFoldDB" id="A0AAI8VUH4"/>
<keyword evidence="1" id="KW-0489">Methyltransferase</keyword>
<dbReference type="Gene3D" id="3.40.50.150">
    <property type="entry name" value="Vaccinia Virus protein VP39"/>
    <property type="match status" value="1"/>
</dbReference>
<proteinExistence type="predicted"/>
<dbReference type="SUPFAM" id="SSF46785">
    <property type="entry name" value="Winged helix' DNA-binding domain"/>
    <property type="match status" value="1"/>
</dbReference>
<dbReference type="GO" id="GO:0008171">
    <property type="term" value="F:O-methyltransferase activity"/>
    <property type="evidence" value="ECO:0007669"/>
    <property type="project" value="InterPro"/>
</dbReference>
<dbReference type="EMBL" id="CAUWAG010000018">
    <property type="protein sequence ID" value="CAJ2511317.1"/>
    <property type="molecule type" value="Genomic_DNA"/>
</dbReference>
<dbReference type="PROSITE" id="PS51683">
    <property type="entry name" value="SAM_OMT_II"/>
    <property type="match status" value="1"/>
</dbReference>
<comment type="caution">
    <text evidence="6">The sequence shown here is derived from an EMBL/GenBank/DDBJ whole genome shotgun (WGS) entry which is preliminary data.</text>
</comment>
<evidence type="ECO:0000256" key="3">
    <source>
        <dbReference type="ARBA" id="ARBA00022691"/>
    </source>
</evidence>
<dbReference type="Proteomes" id="UP001295740">
    <property type="component" value="Unassembled WGS sequence"/>
</dbReference>
<feature type="domain" description="O-methyltransferase C-terminal" evidence="5">
    <location>
        <begin position="172"/>
        <end position="357"/>
    </location>
</feature>
<dbReference type="InterPro" id="IPR001077">
    <property type="entry name" value="COMT_C"/>
</dbReference>
<evidence type="ECO:0000256" key="2">
    <source>
        <dbReference type="ARBA" id="ARBA00022679"/>
    </source>
</evidence>
<dbReference type="InterPro" id="IPR016461">
    <property type="entry name" value="COMT-like"/>
</dbReference>
<dbReference type="InterPro" id="IPR036390">
    <property type="entry name" value="WH_DNA-bd_sf"/>
</dbReference>
<keyword evidence="7" id="KW-1185">Reference proteome</keyword>
<keyword evidence="3" id="KW-0949">S-adenosyl-L-methionine</keyword>
<feature type="active site" description="Proton acceptor" evidence="4">
    <location>
        <position position="288"/>
    </location>
</feature>
<dbReference type="Pfam" id="PF00891">
    <property type="entry name" value="Methyltransf_2"/>
    <property type="match status" value="1"/>
</dbReference>
<dbReference type="GO" id="GO:0032259">
    <property type="term" value="P:methylation"/>
    <property type="evidence" value="ECO:0007669"/>
    <property type="project" value="UniProtKB-KW"/>
</dbReference>
<evidence type="ECO:0000256" key="4">
    <source>
        <dbReference type="PIRSR" id="PIRSR005739-1"/>
    </source>
</evidence>
<dbReference type="PANTHER" id="PTHR43712">
    <property type="entry name" value="PUTATIVE (AFU_ORTHOLOGUE AFUA_4G14580)-RELATED"/>
    <property type="match status" value="1"/>
</dbReference>
<dbReference type="Gene3D" id="1.10.10.10">
    <property type="entry name" value="Winged helix-like DNA-binding domain superfamily/Winged helix DNA-binding domain"/>
    <property type="match status" value="1"/>
</dbReference>
<accession>A0AAI8VUH4</accession>
<dbReference type="InterPro" id="IPR036388">
    <property type="entry name" value="WH-like_DNA-bd_sf"/>
</dbReference>
<dbReference type="PIRSF" id="PIRSF005739">
    <property type="entry name" value="O-mtase"/>
    <property type="match status" value="1"/>
</dbReference>
<keyword evidence="2" id="KW-0808">Transferase</keyword>
<protein>
    <submittedName>
        <fullName evidence="6">Uu.00g069420.m01.CDS01</fullName>
    </submittedName>
</protein>
<sequence length="380" mass="42410">MVAPIQHEALAEHIEAILRNPEAMKDERLRRRLSEGGRKLGITLEDSGATLRRVGYAHFQSALARTGIEAGVFAVLEAELDRQFTNGELAEKTGVDPKLSKRLLRYFQSQDIVSQPSVDGYRTNNVTRVLGSSGYGTSLLFFVKVMAPAVMAIPDFLKKQGYKDPNGVTPGAFHLGHRTDMHPFAWREGRPSVFDVVDFENDLARGATSSTPLFVDVGGATGSQCVAFRRRYSNLVGRVILQDVPQVVEQVMAHPLDGFENIEVEAQNFLTPETVKGGRAYYFRNVLHEWPDEKVVEILVNVKTSMADESVILIDEAVLSERGCPWRAAQQDMEILAAFSAYERTEAEWRSLVEDAGLMVRDVRKYTEEYEDTVIVVGLT</sequence>
<name>A0AAI8VUH4_9PEZI</name>
<organism evidence="6 7">
    <name type="scientific">Anthostomella pinea</name>
    <dbReference type="NCBI Taxonomy" id="933095"/>
    <lineage>
        <taxon>Eukaryota</taxon>
        <taxon>Fungi</taxon>
        <taxon>Dikarya</taxon>
        <taxon>Ascomycota</taxon>
        <taxon>Pezizomycotina</taxon>
        <taxon>Sordariomycetes</taxon>
        <taxon>Xylariomycetidae</taxon>
        <taxon>Xylariales</taxon>
        <taxon>Xylariaceae</taxon>
        <taxon>Anthostomella</taxon>
    </lineage>
</organism>